<evidence type="ECO:0000256" key="10">
    <source>
        <dbReference type="ARBA" id="ARBA00048617"/>
    </source>
</evidence>
<dbReference type="AlphaFoldDB" id="A0AAJ7P9G2"/>
<dbReference type="FunFam" id="3.40.50.10090:FF:000003">
    <property type="entry name" value="uroporphyrinogen-III synthase"/>
    <property type="match status" value="1"/>
</dbReference>
<dbReference type="Gene3D" id="3.40.50.10090">
    <property type="match status" value="2"/>
</dbReference>
<evidence type="ECO:0000256" key="11">
    <source>
        <dbReference type="ARBA" id="ARBA00060039"/>
    </source>
</evidence>
<name>A0AAJ7P9G2_9ACAR</name>
<reference evidence="14" key="1">
    <citation type="submission" date="2025-08" db="UniProtKB">
        <authorList>
            <consortium name="RefSeq"/>
        </authorList>
    </citation>
    <scope>IDENTIFICATION</scope>
</reference>
<dbReference type="InterPro" id="IPR036108">
    <property type="entry name" value="4pyrrol_syn_uPrphyn_synt_sf"/>
</dbReference>
<protein>
    <recommendedName>
        <fullName evidence="9">Uroporphyrinogen-III synthase</fullName>
        <ecNumber evidence="3">4.2.1.75</ecNumber>
    </recommendedName>
    <alternativeName>
        <fullName evidence="8">Hydroxymethylbilane hydrolyase [cyclizing]</fullName>
    </alternativeName>
    <alternativeName>
        <fullName evidence="7">Uroporphyrinogen-III cosynthase</fullName>
    </alternativeName>
</protein>
<dbReference type="GO" id="GO:0006785">
    <property type="term" value="P:heme B biosynthetic process"/>
    <property type="evidence" value="ECO:0007669"/>
    <property type="project" value="UniProtKB-ARBA"/>
</dbReference>
<evidence type="ECO:0000256" key="8">
    <source>
        <dbReference type="ARBA" id="ARBA00032649"/>
    </source>
</evidence>
<organism evidence="13 14">
    <name type="scientific">Galendromus occidentalis</name>
    <name type="common">western predatory mite</name>
    <dbReference type="NCBI Taxonomy" id="34638"/>
    <lineage>
        <taxon>Eukaryota</taxon>
        <taxon>Metazoa</taxon>
        <taxon>Ecdysozoa</taxon>
        <taxon>Arthropoda</taxon>
        <taxon>Chelicerata</taxon>
        <taxon>Arachnida</taxon>
        <taxon>Acari</taxon>
        <taxon>Parasitiformes</taxon>
        <taxon>Mesostigmata</taxon>
        <taxon>Gamasina</taxon>
        <taxon>Phytoseioidea</taxon>
        <taxon>Phytoseiidae</taxon>
        <taxon>Typhlodrominae</taxon>
        <taxon>Galendromus</taxon>
    </lineage>
</organism>
<evidence type="ECO:0000256" key="6">
    <source>
        <dbReference type="ARBA" id="ARBA00023244"/>
    </source>
</evidence>
<proteinExistence type="inferred from homology"/>
<keyword evidence="13" id="KW-1185">Reference proteome</keyword>
<evidence type="ECO:0000256" key="1">
    <source>
        <dbReference type="ARBA" id="ARBA00004772"/>
    </source>
</evidence>
<evidence type="ECO:0000313" key="13">
    <source>
        <dbReference type="Proteomes" id="UP000694867"/>
    </source>
</evidence>
<dbReference type="PANTHER" id="PTHR12390:SF0">
    <property type="entry name" value="UROPORPHYRINOGEN-III SYNTHASE"/>
    <property type="match status" value="1"/>
</dbReference>
<gene>
    <name evidence="14" type="primary">LOC100898018</name>
</gene>
<dbReference type="CDD" id="cd06578">
    <property type="entry name" value="HemD"/>
    <property type="match status" value="1"/>
</dbReference>
<evidence type="ECO:0000259" key="12">
    <source>
        <dbReference type="Pfam" id="PF02602"/>
    </source>
</evidence>
<dbReference type="Proteomes" id="UP000694867">
    <property type="component" value="Unplaced"/>
</dbReference>
<evidence type="ECO:0000256" key="3">
    <source>
        <dbReference type="ARBA" id="ARBA00013109"/>
    </source>
</evidence>
<evidence type="ECO:0000256" key="5">
    <source>
        <dbReference type="ARBA" id="ARBA00023239"/>
    </source>
</evidence>
<dbReference type="KEGG" id="goe:100898018"/>
<keyword evidence="5" id="KW-0456">Lyase</keyword>
<evidence type="ECO:0000256" key="4">
    <source>
        <dbReference type="ARBA" id="ARBA00023133"/>
    </source>
</evidence>
<accession>A0AAJ7P9G2</accession>
<dbReference type="PANTHER" id="PTHR12390">
    <property type="entry name" value="UROPORPHYRINOGEN III SYNTHASE"/>
    <property type="match status" value="1"/>
</dbReference>
<dbReference type="InterPro" id="IPR003754">
    <property type="entry name" value="4pyrrol_synth_uPrphyn_synth"/>
</dbReference>
<dbReference type="GO" id="GO:0006780">
    <property type="term" value="P:uroporphyrinogen III biosynthetic process"/>
    <property type="evidence" value="ECO:0007669"/>
    <property type="project" value="InterPro"/>
</dbReference>
<dbReference type="GeneID" id="100898018"/>
<evidence type="ECO:0000256" key="9">
    <source>
        <dbReference type="ARBA" id="ARBA00040167"/>
    </source>
</evidence>
<dbReference type="GO" id="GO:0005829">
    <property type="term" value="C:cytosol"/>
    <property type="evidence" value="ECO:0007669"/>
    <property type="project" value="TreeGrafter"/>
</dbReference>
<comment type="catalytic activity">
    <reaction evidence="10">
        <text>hydroxymethylbilane = uroporphyrinogen III + H2O</text>
        <dbReference type="Rhea" id="RHEA:18965"/>
        <dbReference type="ChEBI" id="CHEBI:15377"/>
        <dbReference type="ChEBI" id="CHEBI:57308"/>
        <dbReference type="ChEBI" id="CHEBI:57845"/>
        <dbReference type="EC" id="4.2.1.75"/>
    </reaction>
</comment>
<dbReference type="Pfam" id="PF02602">
    <property type="entry name" value="HEM4"/>
    <property type="match status" value="1"/>
</dbReference>
<evidence type="ECO:0000256" key="7">
    <source>
        <dbReference type="ARBA" id="ARBA00031702"/>
    </source>
</evidence>
<comment type="similarity">
    <text evidence="2">Belongs to the uroporphyrinogen-III synthase family.</text>
</comment>
<feature type="domain" description="Tetrapyrrole biosynthesis uroporphyrinogen III synthase" evidence="12">
    <location>
        <begin position="21"/>
        <end position="235"/>
    </location>
</feature>
<comment type="pathway">
    <text evidence="1">Porphyrin-containing compound metabolism; protoporphyrin-IX biosynthesis; coproporphyrinogen-III from 5-aminolevulinate: step 3/4.</text>
</comment>
<dbReference type="SUPFAM" id="SSF69618">
    <property type="entry name" value="HemD-like"/>
    <property type="match status" value="1"/>
</dbReference>
<comment type="function">
    <text evidence="11">Catalyzes cyclization of the linear tetrapyrrole, hydroxymethylbilane, to the macrocyclic uroporphyrinogen III, the branch point for the various sub-pathways leading to the wide diversity of porphyrins. Porphyrins act as cofactors for a multitude of enzymes that perform a variety of processes within the cell such as methionine synthesis (vitamin B12) or oxygen transport (heme).</text>
</comment>
<sequence length="252" mass="27939">MAFTGVVLLFKGDQVDPSDSYLTALNNAGFRTFHIPVLQFTFVNQEPLTKALQSAHKYSGIILTSPRCVQAVENVWSFKIYEHWNERKVFVVGPSTARAVRDTLHLPAEGEETGSAEALSVLIARSLADQVNPKPFLYPASSKASPNNFSGIPVERITAYETEECVDLRSLEQVSSGRIVCVFFSPSGVKAVLPELRRRNLSFKSIAIGHTTEEALKREQQPVDEVCESPSPEALKKCLKRICRGKRRCAIS</sequence>
<dbReference type="GO" id="GO:0004852">
    <property type="term" value="F:uroporphyrinogen-III synthase activity"/>
    <property type="evidence" value="ECO:0007669"/>
    <property type="project" value="UniProtKB-EC"/>
</dbReference>
<dbReference type="EC" id="4.2.1.75" evidence="3"/>
<evidence type="ECO:0000256" key="2">
    <source>
        <dbReference type="ARBA" id="ARBA00008133"/>
    </source>
</evidence>
<keyword evidence="4" id="KW-0350">Heme biosynthesis</keyword>
<keyword evidence="6" id="KW-0627">Porphyrin biosynthesis</keyword>
<dbReference type="RefSeq" id="XP_018493680.1">
    <property type="nucleotide sequence ID" value="XM_018638164.1"/>
</dbReference>
<dbReference type="InterPro" id="IPR039793">
    <property type="entry name" value="UROS/Hem4"/>
</dbReference>
<evidence type="ECO:0000313" key="14">
    <source>
        <dbReference type="RefSeq" id="XP_018493680.1"/>
    </source>
</evidence>